<evidence type="ECO:0000313" key="1">
    <source>
        <dbReference type="EMBL" id="KKK74873.1"/>
    </source>
</evidence>
<protein>
    <submittedName>
        <fullName evidence="1">Uncharacterized protein</fullName>
    </submittedName>
</protein>
<dbReference type="InterPro" id="IPR056209">
    <property type="entry name" value="SU10_adaptor"/>
</dbReference>
<gene>
    <name evidence="1" type="ORF">LCGC14_2879390</name>
</gene>
<reference evidence="1" key="1">
    <citation type="journal article" date="2015" name="Nature">
        <title>Complex archaea that bridge the gap between prokaryotes and eukaryotes.</title>
        <authorList>
            <person name="Spang A."/>
            <person name="Saw J.H."/>
            <person name="Jorgensen S.L."/>
            <person name="Zaremba-Niedzwiedzka K."/>
            <person name="Martijn J."/>
            <person name="Lind A.E."/>
            <person name="van Eijk R."/>
            <person name="Schleper C."/>
            <person name="Guy L."/>
            <person name="Ettema T.J."/>
        </authorList>
    </citation>
    <scope>NUCLEOTIDE SEQUENCE</scope>
</reference>
<organism evidence="1">
    <name type="scientific">marine sediment metagenome</name>
    <dbReference type="NCBI Taxonomy" id="412755"/>
    <lineage>
        <taxon>unclassified sequences</taxon>
        <taxon>metagenomes</taxon>
        <taxon>ecological metagenomes</taxon>
    </lineage>
</organism>
<accession>A0A0F8Y0U0</accession>
<sequence length="207" mass="23627">SDLVGAEKRVTDADIIVYLDKSNKELHDLLIEKEQDYFITTSTIAVVASTDTYALPTDFYRLRGVDIKDGSDWFDVRKYNWQDRNRFQHADFNYNRYTGSTLRYRLQGNQIKLTPTPTKSDTLRINYIPSSEPITTDKQSIEDYNGWSFLVVSLSARLCLIQETTSTSSIDVEIARQMKRIDDMAGGRDSAAESASEFQSWYGGGGW</sequence>
<dbReference type="EMBL" id="LAZR01056115">
    <property type="protein sequence ID" value="KKK74873.1"/>
    <property type="molecule type" value="Genomic_DNA"/>
</dbReference>
<feature type="non-terminal residue" evidence="1">
    <location>
        <position position="1"/>
    </location>
</feature>
<comment type="caution">
    <text evidence="1">The sequence shown here is derived from an EMBL/GenBank/DDBJ whole genome shotgun (WGS) entry which is preliminary data.</text>
</comment>
<name>A0A0F8Y0U0_9ZZZZ</name>
<dbReference type="Pfam" id="PF24175">
    <property type="entry name" value="SU10_adaptor"/>
    <property type="match status" value="1"/>
</dbReference>
<dbReference type="AlphaFoldDB" id="A0A0F8Y0U0"/>
<proteinExistence type="predicted"/>